<evidence type="ECO:0000256" key="1">
    <source>
        <dbReference type="ARBA" id="ARBA00004123"/>
    </source>
</evidence>
<feature type="domain" description="Zn(2)-C6 fungal-type" evidence="4">
    <location>
        <begin position="33"/>
        <end position="64"/>
    </location>
</feature>
<dbReference type="InterPro" id="IPR007219">
    <property type="entry name" value="XnlR_reg_dom"/>
</dbReference>
<dbReference type="PROSITE" id="PS00463">
    <property type="entry name" value="ZN2_CY6_FUNGAL_1"/>
    <property type="match status" value="1"/>
</dbReference>
<evidence type="ECO:0000313" key="6">
    <source>
        <dbReference type="Proteomes" id="UP001595075"/>
    </source>
</evidence>
<protein>
    <recommendedName>
        <fullName evidence="4">Zn(2)-C6 fungal-type domain-containing protein</fullName>
    </recommendedName>
</protein>
<keyword evidence="3" id="KW-0539">Nucleus</keyword>
<accession>A0ABR4C6Z5</accession>
<keyword evidence="2" id="KW-0479">Metal-binding</keyword>
<evidence type="ECO:0000256" key="3">
    <source>
        <dbReference type="ARBA" id="ARBA00023242"/>
    </source>
</evidence>
<evidence type="ECO:0000259" key="4">
    <source>
        <dbReference type="PROSITE" id="PS50048"/>
    </source>
</evidence>
<dbReference type="SUPFAM" id="SSF57701">
    <property type="entry name" value="Zn2/Cys6 DNA-binding domain"/>
    <property type="match status" value="1"/>
</dbReference>
<sequence>MLKVLTYRHKCEQVMMNRGDRFAFRATQRAPRSCSSCASRKVKCDKAIPCASCIRRGEAEACARETVIVRGKVKKATDTPSLPTDDDLQSENARLAAELKSLKDRQAVGLSVFRGSGEPSPLSSSDSIEEALWSKVCPLTVTTRPTVASWNDIVLPSKACSDVLIAYDKTWNSWVHCALEYPLFIQDCDRFFETTVGGTRLEEVDHSWLSIYFSVLCTALLMMDDNSAANLTLPYDLEPQVLNRNWYDAAIFCLHQADFLRKPAIGNVQAIAILGMCFNNFGDPDLGNHMWSAAIRIGKRLNLNTGSSQLAAPLSAEGQHRLWWTLVIVEWLAAPYHPPQVDEADFNVPLPSTGVVSLEERDLDPIHYHIFMARLATVYHRFSMAVRTSLVPLGEIVRVADSQLAEIIDTLPELLQPDHTDNEIVQELELAQPWIKWQRFDITVVLLHHRIRINRTLQRHWRESPGQYSWARSVSVQSSLDIVWISRHWDQPASIRKQWALSYHIFVAALLLFRESQDSNDEEKNGYIQAIETALKLLDDVKSRNAVAHHAAVLLRGLLGSSNSNTSND</sequence>
<dbReference type="InterPro" id="IPR001138">
    <property type="entry name" value="Zn2Cys6_DnaBD"/>
</dbReference>
<proteinExistence type="predicted"/>
<reference evidence="5 6" key="1">
    <citation type="journal article" date="2024" name="Commun. Biol.">
        <title>Comparative genomic analysis of thermophilic fungi reveals convergent evolutionary adaptations and gene losses.</title>
        <authorList>
            <person name="Steindorff A.S."/>
            <person name="Aguilar-Pontes M.V."/>
            <person name="Robinson A.J."/>
            <person name="Andreopoulos B."/>
            <person name="LaButti K."/>
            <person name="Kuo A."/>
            <person name="Mondo S."/>
            <person name="Riley R."/>
            <person name="Otillar R."/>
            <person name="Haridas S."/>
            <person name="Lipzen A."/>
            <person name="Grimwood J."/>
            <person name="Schmutz J."/>
            <person name="Clum A."/>
            <person name="Reid I.D."/>
            <person name="Moisan M.C."/>
            <person name="Butler G."/>
            <person name="Nguyen T.T.M."/>
            <person name="Dewar K."/>
            <person name="Conant G."/>
            <person name="Drula E."/>
            <person name="Henrissat B."/>
            <person name="Hansel C."/>
            <person name="Singer S."/>
            <person name="Hutchinson M.I."/>
            <person name="de Vries R.P."/>
            <person name="Natvig D.O."/>
            <person name="Powell A.J."/>
            <person name="Tsang A."/>
            <person name="Grigoriev I.V."/>
        </authorList>
    </citation>
    <scope>NUCLEOTIDE SEQUENCE [LARGE SCALE GENOMIC DNA]</scope>
    <source>
        <strain evidence="5 6">CBS 494.80</strain>
    </source>
</reference>
<comment type="caution">
    <text evidence="5">The sequence shown here is derived from an EMBL/GenBank/DDBJ whole genome shotgun (WGS) entry which is preliminary data.</text>
</comment>
<comment type="subcellular location">
    <subcellularLocation>
        <location evidence="1">Nucleus</location>
    </subcellularLocation>
</comment>
<dbReference type="Proteomes" id="UP001595075">
    <property type="component" value="Unassembled WGS sequence"/>
</dbReference>
<dbReference type="CDD" id="cd00067">
    <property type="entry name" value="GAL4"/>
    <property type="match status" value="1"/>
</dbReference>
<name>A0ABR4C6Z5_9HELO</name>
<dbReference type="CDD" id="cd12148">
    <property type="entry name" value="fungal_TF_MHR"/>
    <property type="match status" value="1"/>
</dbReference>
<dbReference type="SMART" id="SM00066">
    <property type="entry name" value="GAL4"/>
    <property type="match status" value="1"/>
</dbReference>
<gene>
    <name evidence="5" type="ORF">VTL71DRAFT_2985</name>
</gene>
<evidence type="ECO:0000256" key="2">
    <source>
        <dbReference type="ARBA" id="ARBA00022723"/>
    </source>
</evidence>
<dbReference type="EMBL" id="JAZHXI010000012">
    <property type="protein sequence ID" value="KAL2065316.1"/>
    <property type="molecule type" value="Genomic_DNA"/>
</dbReference>
<evidence type="ECO:0000313" key="5">
    <source>
        <dbReference type="EMBL" id="KAL2065316.1"/>
    </source>
</evidence>
<dbReference type="PANTHER" id="PTHR31001">
    <property type="entry name" value="UNCHARACTERIZED TRANSCRIPTIONAL REGULATORY PROTEIN"/>
    <property type="match status" value="1"/>
</dbReference>
<dbReference type="InterPro" id="IPR050613">
    <property type="entry name" value="Sec_Metabolite_Reg"/>
</dbReference>
<dbReference type="PROSITE" id="PS50048">
    <property type="entry name" value="ZN2_CY6_FUNGAL_2"/>
    <property type="match status" value="1"/>
</dbReference>
<dbReference type="PANTHER" id="PTHR31001:SF76">
    <property type="entry name" value="ZN(2)-C6 FUNGAL-TYPE DOMAIN-CONTAINING PROTEIN"/>
    <property type="match status" value="1"/>
</dbReference>
<dbReference type="Pfam" id="PF04082">
    <property type="entry name" value="Fungal_trans"/>
    <property type="match status" value="1"/>
</dbReference>
<dbReference type="InterPro" id="IPR036864">
    <property type="entry name" value="Zn2-C6_fun-type_DNA-bd_sf"/>
</dbReference>
<keyword evidence="6" id="KW-1185">Reference proteome</keyword>
<dbReference type="Pfam" id="PF00172">
    <property type="entry name" value="Zn_clus"/>
    <property type="match status" value="1"/>
</dbReference>
<organism evidence="5 6">
    <name type="scientific">Oculimacula yallundae</name>
    <dbReference type="NCBI Taxonomy" id="86028"/>
    <lineage>
        <taxon>Eukaryota</taxon>
        <taxon>Fungi</taxon>
        <taxon>Dikarya</taxon>
        <taxon>Ascomycota</taxon>
        <taxon>Pezizomycotina</taxon>
        <taxon>Leotiomycetes</taxon>
        <taxon>Helotiales</taxon>
        <taxon>Ploettnerulaceae</taxon>
        <taxon>Oculimacula</taxon>
    </lineage>
</organism>
<dbReference type="Gene3D" id="4.10.240.10">
    <property type="entry name" value="Zn(2)-C6 fungal-type DNA-binding domain"/>
    <property type="match status" value="1"/>
</dbReference>